<evidence type="ECO:0000256" key="1">
    <source>
        <dbReference type="SAM" id="MobiDB-lite"/>
    </source>
</evidence>
<dbReference type="EMBL" id="BOMV01000039">
    <property type="protein sequence ID" value="GIE95950.1"/>
    <property type="molecule type" value="Genomic_DNA"/>
</dbReference>
<protein>
    <submittedName>
        <fullName evidence="3">Uncharacterized protein</fullName>
    </submittedName>
</protein>
<evidence type="ECO:0000256" key="2">
    <source>
        <dbReference type="SAM" id="Phobius"/>
    </source>
</evidence>
<feature type="transmembrane region" description="Helical" evidence="2">
    <location>
        <begin position="118"/>
        <end position="138"/>
    </location>
</feature>
<feature type="compositionally biased region" description="Low complexity" evidence="1">
    <location>
        <begin position="311"/>
        <end position="328"/>
    </location>
</feature>
<keyword evidence="2" id="KW-1133">Transmembrane helix</keyword>
<dbReference type="Proteomes" id="UP000636960">
    <property type="component" value="Unassembled WGS sequence"/>
</dbReference>
<gene>
    <name evidence="3" type="ORF">Ari01nite_34150</name>
</gene>
<name>A0A919JYR3_9ACTN</name>
<keyword evidence="4" id="KW-1185">Reference proteome</keyword>
<reference evidence="3" key="1">
    <citation type="submission" date="2021-01" db="EMBL/GenBank/DDBJ databases">
        <title>Whole genome shotgun sequence of Actinoplanes rishiriensis NBRC 108556.</title>
        <authorList>
            <person name="Komaki H."/>
            <person name="Tamura T."/>
        </authorList>
    </citation>
    <scope>NUCLEOTIDE SEQUENCE</scope>
    <source>
        <strain evidence="3">NBRC 108556</strain>
    </source>
</reference>
<organism evidence="3 4">
    <name type="scientific">Paractinoplanes rishiriensis</name>
    <dbReference type="NCBI Taxonomy" id="1050105"/>
    <lineage>
        <taxon>Bacteria</taxon>
        <taxon>Bacillati</taxon>
        <taxon>Actinomycetota</taxon>
        <taxon>Actinomycetes</taxon>
        <taxon>Micromonosporales</taxon>
        <taxon>Micromonosporaceae</taxon>
        <taxon>Paractinoplanes</taxon>
    </lineage>
</organism>
<sequence>MNVTDSDEITAYVEGVRRALAGVSEPTRLDLLEDLPEHLAEVQAEGIGTLVERLGPPEVYAKELLASAGLIGGFPDPPAPNRFAGLIETRDNVLRLVHDADVRTGPVIGYAKTSDFLLLLRPAWWVARGYLVAMLIAYMVEGNSREIGLLPRISGNDLLALVLLTGCVIVSIGLGKRTDTLGGGPRLALRIGTVVLILVAFGGFATADSSTRQPGYFDVSYHGGNPNEFGHVNDVYVYDNQGRLVEGARLYDQDGAPIQLGNNYCTDPNTGETMRSRSLGYPFCPQNAPLGASPSVTPAEGAGPAGPSPAPDDASASPTGPSPSSARPSPSPSS</sequence>
<feature type="region of interest" description="Disordered" evidence="1">
    <location>
        <begin position="285"/>
        <end position="334"/>
    </location>
</feature>
<dbReference type="Pfam" id="PF22564">
    <property type="entry name" value="HAAS"/>
    <property type="match status" value="1"/>
</dbReference>
<accession>A0A919JYR3</accession>
<keyword evidence="2" id="KW-0812">Transmembrane</keyword>
<keyword evidence="2" id="KW-0472">Membrane</keyword>
<evidence type="ECO:0000313" key="3">
    <source>
        <dbReference type="EMBL" id="GIE95950.1"/>
    </source>
</evidence>
<dbReference type="RefSeq" id="WP_203782239.1">
    <property type="nucleotide sequence ID" value="NZ_BOMV01000039.1"/>
</dbReference>
<comment type="caution">
    <text evidence="3">The sequence shown here is derived from an EMBL/GenBank/DDBJ whole genome shotgun (WGS) entry which is preliminary data.</text>
</comment>
<evidence type="ECO:0000313" key="4">
    <source>
        <dbReference type="Proteomes" id="UP000636960"/>
    </source>
</evidence>
<feature type="transmembrane region" description="Helical" evidence="2">
    <location>
        <begin position="158"/>
        <end position="175"/>
    </location>
</feature>
<dbReference type="AlphaFoldDB" id="A0A919JYR3"/>
<feature type="transmembrane region" description="Helical" evidence="2">
    <location>
        <begin position="187"/>
        <end position="207"/>
    </location>
</feature>
<proteinExistence type="predicted"/>